<sequence length="141" mass="16299">MTTLCVKRPRSTTCSPVDTGDQLRLFIYVMRKTSGLLLEFYLTNISFPIWSSGFGIRTSGLVSTNITLRKFVPRHFRRDCEFYGLSASRFSGSAVLVYITEIQTQSGVRVRYIHIMYNLDLMGFENNLHIFIHMIPPYTEQ</sequence>
<organism evidence="1">
    <name type="scientific">invertebrate metagenome</name>
    <dbReference type="NCBI Taxonomy" id="1711999"/>
    <lineage>
        <taxon>unclassified sequences</taxon>
        <taxon>metagenomes</taxon>
        <taxon>organismal metagenomes</taxon>
    </lineage>
</organism>
<reference evidence="1" key="1">
    <citation type="journal article" date="2017" name="Appl. Environ. Microbiol.">
        <title>Molecular characterization of an Endozoicomonas-like organism causing infection in king scallop Pecten maximus L.</title>
        <authorList>
            <person name="Cano I."/>
            <person name="van Aerle R."/>
            <person name="Ross S."/>
            <person name="Verner-Jeffreys D.W."/>
            <person name="Paley R.K."/>
            <person name="Rimmer G."/>
            <person name="Ryder D."/>
            <person name="Hooper P."/>
            <person name="Stone D."/>
            <person name="Feist S.W."/>
        </authorList>
    </citation>
    <scope>NUCLEOTIDE SEQUENCE</scope>
</reference>
<evidence type="ECO:0000313" key="1">
    <source>
        <dbReference type="EMBL" id="PJE78115.1"/>
    </source>
</evidence>
<accession>A0A2H9T4G0</accession>
<dbReference type="EMBL" id="NSIT01000261">
    <property type="protein sequence ID" value="PJE78115.1"/>
    <property type="molecule type" value="Genomic_DNA"/>
</dbReference>
<protein>
    <submittedName>
        <fullName evidence="1">Uncharacterized protein</fullName>
    </submittedName>
</protein>
<proteinExistence type="predicted"/>
<comment type="caution">
    <text evidence="1">The sequence shown here is derived from an EMBL/GenBank/DDBJ whole genome shotgun (WGS) entry which is preliminary data.</text>
</comment>
<dbReference type="AlphaFoldDB" id="A0A2H9T4G0"/>
<gene>
    <name evidence="1" type="ORF">CI610_02954</name>
</gene>
<name>A0A2H9T4G0_9ZZZZ</name>